<sequence length="224" mass="24170">MIRACVFAGLAALAPVAAMADILVTTEEYPPFNMTQDGKVTGIATELVKSMFEKAGVPYKIEVLPWNRAYQTAQTQKDACVYSTTETPERKDLFQWVGPLVSNDWVLFAKADNAAPLKSLDDTRGKVIGGYAGDAVAAYLEKGGYKVDSAPRDELNIAKLAAGRIDFWASGSELGPYLAKNQGAADLIKPVLTFNKTVMSLACNKDTDMAVLAKLRAALEGLRK</sequence>
<gene>
    <name evidence="3" type="ORF">D3877_00970</name>
</gene>
<organism evidence="3 4">
    <name type="scientific">Azospirillum cavernae</name>
    <dbReference type="NCBI Taxonomy" id="2320860"/>
    <lineage>
        <taxon>Bacteria</taxon>
        <taxon>Pseudomonadati</taxon>
        <taxon>Pseudomonadota</taxon>
        <taxon>Alphaproteobacteria</taxon>
        <taxon>Rhodospirillales</taxon>
        <taxon>Azospirillaceae</taxon>
        <taxon>Azospirillum</taxon>
    </lineage>
</organism>
<dbReference type="PANTHER" id="PTHR38834">
    <property type="entry name" value="PERIPLASMIC SUBSTRATE BINDING PROTEIN FAMILY 3"/>
    <property type="match status" value="1"/>
</dbReference>
<dbReference type="AlphaFoldDB" id="A0A418VZX9"/>
<protein>
    <submittedName>
        <fullName evidence="3">ABC transporter substrate-binding protein</fullName>
    </submittedName>
</protein>
<dbReference type="InterPro" id="IPR001638">
    <property type="entry name" value="Solute-binding_3/MltF_N"/>
</dbReference>
<dbReference type="Gene3D" id="3.40.190.10">
    <property type="entry name" value="Periplasmic binding protein-like II"/>
    <property type="match status" value="2"/>
</dbReference>
<dbReference type="RefSeq" id="WP_119828942.1">
    <property type="nucleotide sequence ID" value="NZ_QYUL01000001.1"/>
</dbReference>
<reference evidence="3 4" key="1">
    <citation type="submission" date="2018-09" db="EMBL/GenBank/DDBJ databases">
        <authorList>
            <person name="Zhu H."/>
        </authorList>
    </citation>
    <scope>NUCLEOTIDE SEQUENCE [LARGE SCALE GENOMIC DNA]</scope>
    <source>
        <strain evidence="3 4">K2W22B-5</strain>
    </source>
</reference>
<dbReference type="EMBL" id="QYUL01000001">
    <property type="protein sequence ID" value="RJF83301.1"/>
    <property type="molecule type" value="Genomic_DNA"/>
</dbReference>
<dbReference type="Proteomes" id="UP000283458">
    <property type="component" value="Unassembled WGS sequence"/>
</dbReference>
<accession>A0A418VZX9</accession>
<proteinExistence type="predicted"/>
<dbReference type="SUPFAM" id="SSF53850">
    <property type="entry name" value="Periplasmic binding protein-like II"/>
    <property type="match status" value="1"/>
</dbReference>
<feature type="domain" description="Solute-binding protein family 3/N-terminal" evidence="2">
    <location>
        <begin position="21"/>
        <end position="224"/>
    </location>
</feature>
<dbReference type="OrthoDB" id="6192933at2"/>
<evidence type="ECO:0000256" key="1">
    <source>
        <dbReference type="SAM" id="SignalP"/>
    </source>
</evidence>
<name>A0A418VZX9_9PROT</name>
<feature type="chain" id="PRO_5019253761" evidence="1">
    <location>
        <begin position="21"/>
        <end position="224"/>
    </location>
</feature>
<keyword evidence="1" id="KW-0732">Signal</keyword>
<evidence type="ECO:0000313" key="3">
    <source>
        <dbReference type="EMBL" id="RJF83301.1"/>
    </source>
</evidence>
<comment type="caution">
    <text evidence="3">The sequence shown here is derived from an EMBL/GenBank/DDBJ whole genome shotgun (WGS) entry which is preliminary data.</text>
</comment>
<feature type="signal peptide" evidence="1">
    <location>
        <begin position="1"/>
        <end position="20"/>
    </location>
</feature>
<dbReference type="PANTHER" id="PTHR38834:SF3">
    <property type="entry name" value="SOLUTE-BINDING PROTEIN FAMILY 3_N-TERMINAL DOMAIN-CONTAINING PROTEIN"/>
    <property type="match status" value="1"/>
</dbReference>
<evidence type="ECO:0000313" key="4">
    <source>
        <dbReference type="Proteomes" id="UP000283458"/>
    </source>
</evidence>
<dbReference type="Pfam" id="PF00497">
    <property type="entry name" value="SBP_bac_3"/>
    <property type="match status" value="1"/>
</dbReference>
<keyword evidence="4" id="KW-1185">Reference proteome</keyword>
<evidence type="ECO:0000259" key="2">
    <source>
        <dbReference type="SMART" id="SM00062"/>
    </source>
</evidence>
<dbReference type="SMART" id="SM00062">
    <property type="entry name" value="PBPb"/>
    <property type="match status" value="1"/>
</dbReference>